<comment type="caution">
    <text evidence="2">The sequence shown here is derived from an EMBL/GenBank/DDBJ whole genome shotgun (WGS) entry which is preliminary data.</text>
</comment>
<reference evidence="2" key="1">
    <citation type="submission" date="2019-10" db="EMBL/GenBank/DDBJ databases">
        <authorList>
            <consortium name="DOE Joint Genome Institute"/>
            <person name="Kuo A."/>
            <person name="Miyauchi S."/>
            <person name="Kiss E."/>
            <person name="Drula E."/>
            <person name="Kohler A."/>
            <person name="Sanchez-Garcia M."/>
            <person name="Andreopoulos B."/>
            <person name="Barry K.W."/>
            <person name="Bonito G."/>
            <person name="Buee M."/>
            <person name="Carver A."/>
            <person name="Chen C."/>
            <person name="Cichocki N."/>
            <person name="Clum A."/>
            <person name="Culley D."/>
            <person name="Crous P.W."/>
            <person name="Fauchery L."/>
            <person name="Girlanda M."/>
            <person name="Hayes R."/>
            <person name="Keri Z."/>
            <person name="LaButti K."/>
            <person name="Lipzen A."/>
            <person name="Lombard V."/>
            <person name="Magnuson J."/>
            <person name="Maillard F."/>
            <person name="Morin E."/>
            <person name="Murat C."/>
            <person name="Nolan M."/>
            <person name="Ohm R."/>
            <person name="Pangilinan J."/>
            <person name="Pereira M."/>
            <person name="Perotto S."/>
            <person name="Peter M."/>
            <person name="Riley R."/>
            <person name="Sitrit Y."/>
            <person name="Stielow B."/>
            <person name="Szollosi G."/>
            <person name="Zifcakova L."/>
            <person name="Stursova M."/>
            <person name="Spatafora J.W."/>
            <person name="Tedersoo L."/>
            <person name="Vaario L.-M."/>
            <person name="Yamada A."/>
            <person name="Yan M."/>
            <person name="Wang P."/>
            <person name="Xu J."/>
            <person name="Bruns T."/>
            <person name="Baldrian P."/>
            <person name="Vilgalys R."/>
            <person name="Henrissat B."/>
            <person name="Grigoriev I.V."/>
            <person name="Hibbett D."/>
            <person name="Nagy L.G."/>
            <person name="Martin F.M."/>
        </authorList>
    </citation>
    <scope>NUCLEOTIDE SEQUENCE</scope>
    <source>
        <strain evidence="2">BED1</strain>
    </source>
</reference>
<feature type="compositionally biased region" description="Pro residues" evidence="1">
    <location>
        <begin position="39"/>
        <end position="52"/>
    </location>
</feature>
<protein>
    <submittedName>
        <fullName evidence="2">Uncharacterized protein</fullName>
    </submittedName>
</protein>
<evidence type="ECO:0000313" key="2">
    <source>
        <dbReference type="EMBL" id="KAF8443817.1"/>
    </source>
</evidence>
<keyword evidence="3" id="KW-1185">Reference proteome</keyword>
<gene>
    <name evidence="2" type="ORF">L210DRAFT_3502559</name>
</gene>
<evidence type="ECO:0000313" key="3">
    <source>
        <dbReference type="Proteomes" id="UP001194468"/>
    </source>
</evidence>
<dbReference type="Proteomes" id="UP001194468">
    <property type="component" value="Unassembled WGS sequence"/>
</dbReference>
<feature type="region of interest" description="Disordered" evidence="1">
    <location>
        <begin position="30"/>
        <end position="64"/>
    </location>
</feature>
<organism evidence="2 3">
    <name type="scientific">Boletus edulis BED1</name>
    <dbReference type="NCBI Taxonomy" id="1328754"/>
    <lineage>
        <taxon>Eukaryota</taxon>
        <taxon>Fungi</taxon>
        <taxon>Dikarya</taxon>
        <taxon>Basidiomycota</taxon>
        <taxon>Agaricomycotina</taxon>
        <taxon>Agaricomycetes</taxon>
        <taxon>Agaricomycetidae</taxon>
        <taxon>Boletales</taxon>
        <taxon>Boletineae</taxon>
        <taxon>Boletaceae</taxon>
        <taxon>Boletoideae</taxon>
        <taxon>Boletus</taxon>
    </lineage>
</organism>
<reference evidence="2" key="2">
    <citation type="journal article" date="2020" name="Nat. Commun.">
        <title>Large-scale genome sequencing of mycorrhizal fungi provides insights into the early evolution of symbiotic traits.</title>
        <authorList>
            <person name="Miyauchi S."/>
            <person name="Kiss E."/>
            <person name="Kuo A."/>
            <person name="Drula E."/>
            <person name="Kohler A."/>
            <person name="Sanchez-Garcia M."/>
            <person name="Morin E."/>
            <person name="Andreopoulos B."/>
            <person name="Barry K.W."/>
            <person name="Bonito G."/>
            <person name="Buee M."/>
            <person name="Carver A."/>
            <person name="Chen C."/>
            <person name="Cichocki N."/>
            <person name="Clum A."/>
            <person name="Culley D."/>
            <person name="Crous P.W."/>
            <person name="Fauchery L."/>
            <person name="Girlanda M."/>
            <person name="Hayes R.D."/>
            <person name="Keri Z."/>
            <person name="LaButti K."/>
            <person name="Lipzen A."/>
            <person name="Lombard V."/>
            <person name="Magnuson J."/>
            <person name="Maillard F."/>
            <person name="Murat C."/>
            <person name="Nolan M."/>
            <person name="Ohm R.A."/>
            <person name="Pangilinan J."/>
            <person name="Pereira M.F."/>
            <person name="Perotto S."/>
            <person name="Peter M."/>
            <person name="Pfister S."/>
            <person name="Riley R."/>
            <person name="Sitrit Y."/>
            <person name="Stielow J.B."/>
            <person name="Szollosi G."/>
            <person name="Zifcakova L."/>
            <person name="Stursova M."/>
            <person name="Spatafora J.W."/>
            <person name="Tedersoo L."/>
            <person name="Vaario L.M."/>
            <person name="Yamada A."/>
            <person name="Yan M."/>
            <person name="Wang P."/>
            <person name="Xu J."/>
            <person name="Bruns T."/>
            <person name="Baldrian P."/>
            <person name="Vilgalys R."/>
            <person name="Dunand C."/>
            <person name="Henrissat B."/>
            <person name="Grigoriev I.V."/>
            <person name="Hibbett D."/>
            <person name="Nagy L.G."/>
            <person name="Martin F.M."/>
        </authorList>
    </citation>
    <scope>NUCLEOTIDE SEQUENCE</scope>
    <source>
        <strain evidence="2">BED1</strain>
    </source>
</reference>
<evidence type="ECO:0000256" key="1">
    <source>
        <dbReference type="SAM" id="MobiDB-lite"/>
    </source>
</evidence>
<accession>A0AAD4BZ61</accession>
<dbReference type="EMBL" id="WHUW01000007">
    <property type="protein sequence ID" value="KAF8443817.1"/>
    <property type="molecule type" value="Genomic_DNA"/>
</dbReference>
<name>A0AAD4BZ61_BOLED</name>
<sequence>MCCFPFSIRSTFDDIYESDESLLMTDKAKAGTPIQSTSPTPPETPHPGPQSQPKPGVTDIPIPKGWRDASEMPKTILAGMAGDRNMPVHDIITDRDGLEFVFLYGEDDFYSVDITSGEVYKILEPRGKKELWDMLEKDYYGIKCLTLILPESSSSSAYLVVAPTEELDPVLSCPLVSVFPPLATAGFHFLGF</sequence>
<proteinExistence type="predicted"/>
<dbReference type="AlphaFoldDB" id="A0AAD4BZ61"/>